<feature type="transmembrane region" description="Helical" evidence="1">
    <location>
        <begin position="325"/>
        <end position="344"/>
    </location>
</feature>
<dbReference type="PANTHER" id="PTHR23542:SF1">
    <property type="entry name" value="MAJOR FACILITATOR SUPERFAMILY (MFS) PROFILE DOMAIN-CONTAINING PROTEIN"/>
    <property type="match status" value="1"/>
</dbReference>
<evidence type="ECO:0000313" key="2">
    <source>
        <dbReference type="EMBL" id="REH32981.1"/>
    </source>
</evidence>
<name>A0A3E0GX65_9PSEU</name>
<protein>
    <recommendedName>
        <fullName evidence="4">MFS transporter</fullName>
    </recommendedName>
</protein>
<dbReference type="InterPro" id="IPR036259">
    <property type="entry name" value="MFS_trans_sf"/>
</dbReference>
<dbReference type="RefSeq" id="WP_116180404.1">
    <property type="nucleotide sequence ID" value="NZ_CP144375.1"/>
</dbReference>
<evidence type="ECO:0000256" key="1">
    <source>
        <dbReference type="SAM" id="Phobius"/>
    </source>
</evidence>
<feature type="transmembrane region" description="Helical" evidence="1">
    <location>
        <begin position="12"/>
        <end position="36"/>
    </location>
</feature>
<reference evidence="2 3" key="1">
    <citation type="submission" date="2018-08" db="EMBL/GenBank/DDBJ databases">
        <title>Genomic Encyclopedia of Archaeal and Bacterial Type Strains, Phase II (KMG-II): from individual species to whole genera.</title>
        <authorList>
            <person name="Goeker M."/>
        </authorList>
    </citation>
    <scope>NUCLEOTIDE SEQUENCE [LARGE SCALE GENOMIC DNA]</scope>
    <source>
        <strain evidence="2 3">DSM 45791</strain>
    </source>
</reference>
<accession>A0A3E0GX65</accession>
<dbReference type="Proteomes" id="UP000256269">
    <property type="component" value="Unassembled WGS sequence"/>
</dbReference>
<evidence type="ECO:0008006" key="4">
    <source>
        <dbReference type="Google" id="ProtNLM"/>
    </source>
</evidence>
<proteinExistence type="predicted"/>
<keyword evidence="3" id="KW-1185">Reference proteome</keyword>
<gene>
    <name evidence="2" type="ORF">BCF44_12053</name>
</gene>
<organism evidence="2 3">
    <name type="scientific">Kutzneria buriramensis</name>
    <dbReference type="NCBI Taxonomy" id="1045776"/>
    <lineage>
        <taxon>Bacteria</taxon>
        <taxon>Bacillati</taxon>
        <taxon>Actinomycetota</taxon>
        <taxon>Actinomycetes</taxon>
        <taxon>Pseudonocardiales</taxon>
        <taxon>Pseudonocardiaceae</taxon>
        <taxon>Kutzneria</taxon>
    </lineage>
</organism>
<dbReference type="OrthoDB" id="9180256at2"/>
<dbReference type="Gene3D" id="1.20.1250.20">
    <property type="entry name" value="MFS general substrate transporter like domains"/>
    <property type="match status" value="1"/>
</dbReference>
<keyword evidence="1" id="KW-0812">Transmembrane</keyword>
<comment type="caution">
    <text evidence="2">The sequence shown here is derived from an EMBL/GenBank/DDBJ whole genome shotgun (WGS) entry which is preliminary data.</text>
</comment>
<evidence type="ECO:0000313" key="3">
    <source>
        <dbReference type="Proteomes" id="UP000256269"/>
    </source>
</evidence>
<keyword evidence="1" id="KW-1133">Transmembrane helix</keyword>
<feature type="transmembrane region" description="Helical" evidence="1">
    <location>
        <begin position="248"/>
        <end position="265"/>
    </location>
</feature>
<dbReference type="PANTHER" id="PTHR23542">
    <property type="match status" value="1"/>
</dbReference>
<keyword evidence="1" id="KW-0472">Membrane</keyword>
<dbReference type="EMBL" id="QUNO01000020">
    <property type="protein sequence ID" value="REH32981.1"/>
    <property type="molecule type" value="Genomic_DNA"/>
</dbReference>
<feature type="transmembrane region" description="Helical" evidence="1">
    <location>
        <begin position="76"/>
        <end position="94"/>
    </location>
</feature>
<feature type="transmembrane region" description="Helical" evidence="1">
    <location>
        <begin position="220"/>
        <end position="241"/>
    </location>
</feature>
<sequence length="345" mass="34691">MSYRELVRSSGPLFLALGVMARLPYAMLPLATLLWLRAGGVGFTQAGEIAAAQSVAIAAGGLIVGRMADRHGPRRVGVVTALLNATAVGVMLGTSPHDWAAWPMTALVGLTQPQVGPLVRVHWTLRRPDLLPVALSFEAAADELSFILGPILAGLPVMLMLLVGAAFPFALRYDAGRPAGQAAGAVRWLPIAALVVAMASVGAIFGAVQTGGTAHGSAGPLYALLGVGSGIGGLISGWISLPRRVSGAVLMVGMTVVAAGAYGVVPLPAAMILGGATIAPYMVKLFLAAERFAAGRVGTVIAVLSAGGPVGTAVGQGIAGRLTDQFGAAGAFSVVPVAALICVLI</sequence>
<dbReference type="AlphaFoldDB" id="A0A3E0GX65"/>
<feature type="transmembrane region" description="Helical" evidence="1">
    <location>
        <begin position="42"/>
        <end position="64"/>
    </location>
</feature>
<feature type="transmembrane region" description="Helical" evidence="1">
    <location>
        <begin position="271"/>
        <end position="288"/>
    </location>
</feature>
<dbReference type="SUPFAM" id="SSF103473">
    <property type="entry name" value="MFS general substrate transporter"/>
    <property type="match status" value="1"/>
</dbReference>
<feature type="transmembrane region" description="Helical" evidence="1">
    <location>
        <begin position="188"/>
        <end position="208"/>
    </location>
</feature>
<feature type="transmembrane region" description="Helical" evidence="1">
    <location>
        <begin position="144"/>
        <end position="167"/>
    </location>
</feature>
<feature type="transmembrane region" description="Helical" evidence="1">
    <location>
        <begin position="300"/>
        <end position="319"/>
    </location>
</feature>